<protein>
    <submittedName>
        <fullName evidence="2">DUF5819 family protein</fullName>
    </submittedName>
</protein>
<organism evidence="2 3">
    <name type="scientific">Actinacidiphila acidipaludis</name>
    <dbReference type="NCBI Taxonomy" id="2873382"/>
    <lineage>
        <taxon>Bacteria</taxon>
        <taxon>Bacillati</taxon>
        <taxon>Actinomycetota</taxon>
        <taxon>Actinomycetes</taxon>
        <taxon>Kitasatosporales</taxon>
        <taxon>Streptomycetaceae</taxon>
        <taxon>Actinacidiphila</taxon>
    </lineage>
</organism>
<comment type="caution">
    <text evidence="2">The sequence shown here is derived from an EMBL/GenBank/DDBJ whole genome shotgun (WGS) entry which is preliminary data.</text>
</comment>
<evidence type="ECO:0000256" key="1">
    <source>
        <dbReference type="SAM" id="Phobius"/>
    </source>
</evidence>
<evidence type="ECO:0000313" key="2">
    <source>
        <dbReference type="EMBL" id="MBY8881322.1"/>
    </source>
</evidence>
<keyword evidence="1" id="KW-0812">Transmembrane</keyword>
<dbReference type="RefSeq" id="WP_222967191.1">
    <property type="nucleotide sequence ID" value="NZ_JAINZZ010000046.1"/>
</dbReference>
<keyword evidence="1" id="KW-0472">Membrane</keyword>
<reference evidence="2 3" key="1">
    <citation type="submission" date="2021-08" db="EMBL/GenBank/DDBJ databases">
        <title>WGS of actinomycetes from Thailand.</title>
        <authorList>
            <person name="Thawai C."/>
        </authorList>
    </citation>
    <scope>NUCLEOTIDE SEQUENCE [LARGE SCALE GENOMIC DNA]</scope>
    <source>
        <strain evidence="2 3">PLK6-54</strain>
    </source>
</reference>
<dbReference type="EMBL" id="JAINZZ010000046">
    <property type="protein sequence ID" value="MBY8881322.1"/>
    <property type="molecule type" value="Genomic_DNA"/>
</dbReference>
<evidence type="ECO:0000313" key="3">
    <source>
        <dbReference type="Proteomes" id="UP000778578"/>
    </source>
</evidence>
<dbReference type="Pfam" id="PF19136">
    <property type="entry name" value="DUF5819"/>
    <property type="match status" value="1"/>
</dbReference>
<dbReference type="Proteomes" id="UP000778578">
    <property type="component" value="Unassembled WGS sequence"/>
</dbReference>
<sequence>MDSLEEPPSRVAALSLPSRIAVAVTLGAVAVAAAYHLAMVFLHVAPSNTLSKEHATAVNDYIYPEFEQNWKLFAPDPLQQNIHVQARAEVKSASGGTRTTGWVDLTGMDIAAMRHDPIPSHSQQNELRRAWSFYTDTHDNQEQPTAGDRSDLSRTYLLRIIERRFGPRLNGGQVVRVQARAATSPVPQPRWVSGGSVTSTSYRQLPWWIVDTPSTGQENAS</sequence>
<dbReference type="InterPro" id="IPR043857">
    <property type="entry name" value="DUF5819"/>
</dbReference>
<accession>A0ABS7QDX9</accession>
<name>A0ABS7QDX9_9ACTN</name>
<keyword evidence="1" id="KW-1133">Transmembrane helix</keyword>
<keyword evidence="3" id="KW-1185">Reference proteome</keyword>
<gene>
    <name evidence="2" type="ORF">K7862_27325</name>
</gene>
<proteinExistence type="predicted"/>
<feature type="transmembrane region" description="Helical" evidence="1">
    <location>
        <begin position="20"/>
        <end position="42"/>
    </location>
</feature>